<feature type="region of interest" description="Disordered" evidence="5">
    <location>
        <begin position="708"/>
        <end position="758"/>
    </location>
</feature>
<evidence type="ECO:0000256" key="2">
    <source>
        <dbReference type="ARBA" id="ARBA00006374"/>
    </source>
</evidence>
<feature type="region of interest" description="Disordered" evidence="5">
    <location>
        <begin position="332"/>
        <end position="570"/>
    </location>
</feature>
<accession>A0A7L2ZU86</accession>
<feature type="compositionally biased region" description="Basic and acidic residues" evidence="5">
    <location>
        <begin position="247"/>
        <end position="261"/>
    </location>
</feature>
<feature type="compositionally biased region" description="Basic and acidic residues" evidence="5">
    <location>
        <begin position="368"/>
        <end position="383"/>
    </location>
</feature>
<dbReference type="Proteomes" id="UP000553798">
    <property type="component" value="Unassembled WGS sequence"/>
</dbReference>
<feature type="compositionally biased region" description="Polar residues" evidence="5">
    <location>
        <begin position="466"/>
        <end position="475"/>
    </location>
</feature>
<dbReference type="PANTHER" id="PTHR13026:SF0">
    <property type="entry name" value="RIBOSOMAL RNA PROCESSING 1B"/>
    <property type="match status" value="1"/>
</dbReference>
<dbReference type="GO" id="GO:0030688">
    <property type="term" value="C:preribosome, small subunit precursor"/>
    <property type="evidence" value="ECO:0007669"/>
    <property type="project" value="InterPro"/>
</dbReference>
<dbReference type="GO" id="GO:0006364">
    <property type="term" value="P:rRNA processing"/>
    <property type="evidence" value="ECO:0007669"/>
    <property type="project" value="InterPro"/>
</dbReference>
<feature type="compositionally biased region" description="Acidic residues" evidence="5">
    <location>
        <begin position="341"/>
        <end position="353"/>
    </location>
</feature>
<keyword evidence="3" id="KW-0698">rRNA processing</keyword>
<comment type="subcellular location">
    <subcellularLocation>
        <location evidence="1">Nucleus</location>
    </subcellularLocation>
</comment>
<evidence type="ECO:0000313" key="7">
    <source>
        <dbReference type="Proteomes" id="UP000553798"/>
    </source>
</evidence>
<protein>
    <submittedName>
        <fullName evidence="6">RRP1B protein</fullName>
    </submittedName>
</protein>
<dbReference type="PANTHER" id="PTHR13026">
    <property type="entry name" value="NNP-1 PROTEIN NOVEL NUCLEAR PROTEIN 1 NOP52"/>
    <property type="match status" value="1"/>
</dbReference>
<feature type="non-terminal residue" evidence="6">
    <location>
        <position position="758"/>
    </location>
</feature>
<feature type="compositionally biased region" description="Basic residues" evidence="5">
    <location>
        <begin position="392"/>
        <end position="401"/>
    </location>
</feature>
<comment type="caution">
    <text evidence="6">The sequence shown here is derived from an EMBL/GenBank/DDBJ whole genome shotgun (WGS) entry which is preliminary data.</text>
</comment>
<evidence type="ECO:0000256" key="5">
    <source>
        <dbReference type="SAM" id="MobiDB-lite"/>
    </source>
</evidence>
<evidence type="ECO:0000256" key="4">
    <source>
        <dbReference type="ARBA" id="ARBA00023242"/>
    </source>
</evidence>
<evidence type="ECO:0000256" key="3">
    <source>
        <dbReference type="ARBA" id="ARBA00022552"/>
    </source>
</evidence>
<reference evidence="6 7" key="1">
    <citation type="submission" date="2019-09" db="EMBL/GenBank/DDBJ databases">
        <title>Bird 10,000 Genomes (B10K) Project - Family phase.</title>
        <authorList>
            <person name="Zhang G."/>
        </authorList>
    </citation>
    <scope>NUCLEOTIDE SEQUENCE [LARGE SCALE GENOMIC DNA]</scope>
    <source>
        <strain evidence="6">B10K-DU-012-46</strain>
    </source>
</reference>
<sequence>MAPAAVQPPEVQFAQRLAANEKRIRDRALKKLRGYIGVRSQRPGGGFSQEELLKIWKGLFYCMWMQDKPLLQEELAANISQLIHVFQNTETRHLFIQTFWQTMNREWNGIDNLRLDKYYMLMRLILRQSFEVLKRNEWDEGLVESLLQLLMKEVMDPDSNSPTGIKFHFIDIYLDELAKVGAKELTADQNLKFIEPFCKIAAKSKDRRVLHAVATGVFEMIVDQSPFAIEDLMKELGTNSEEENVSEEGKQENEEMLKTKADGSLSRKSAQNAEDTEDISENADDGIGTVLQFDYKAVADKIFEFASKKNTPSLNRKRLYKLVKNFLIPYPSSTGIFPQDIPEDVSTDEDDDESGRRKRKKKAVKPWKQNELEKVKEDKEELSSGKVPSVPQRKRKKRKKRDSPSADSGTADGNCEEGKAETSGSNASSQEKVPENKKERKRKKLLVNEASETTDVATDTRENHSICVQNSLSDAEQSKKSQLKKMNPKVQNVPAKPACQNGPASASAAEDVSPSVTPLPPKAVKKKQKAGAVLVNGDPPVQQTELKPSKEGLLGTLPRKAGAESAPTGKVTLKTKTKLIGLEGMKVSNQNAATLKKKRKVKEVLNSVEASGVLEAVCKKNRKVESTAALSPLRKKKVKPGSDFVKFEKSTVPKAVFFRKARSAISSTRTPMQLNKLQTPSSKKVTFGLNKNMTAEFKKTDKSILVSPEGPSRVAFNPEQKPRHGVLKSPTVTPAKEPQMKKSFTTPAKKRPTAVDFF</sequence>
<feature type="non-terminal residue" evidence="6">
    <location>
        <position position="1"/>
    </location>
</feature>
<organism evidence="6 7">
    <name type="scientific">Prunella fulvescens</name>
    <name type="common">Brown accentor</name>
    <dbReference type="NCBI Taxonomy" id="670355"/>
    <lineage>
        <taxon>Eukaryota</taxon>
        <taxon>Metazoa</taxon>
        <taxon>Chordata</taxon>
        <taxon>Craniata</taxon>
        <taxon>Vertebrata</taxon>
        <taxon>Euteleostomi</taxon>
        <taxon>Archelosauria</taxon>
        <taxon>Archosauria</taxon>
        <taxon>Dinosauria</taxon>
        <taxon>Saurischia</taxon>
        <taxon>Theropoda</taxon>
        <taxon>Coelurosauria</taxon>
        <taxon>Aves</taxon>
        <taxon>Neognathae</taxon>
        <taxon>Neoaves</taxon>
        <taxon>Telluraves</taxon>
        <taxon>Australaves</taxon>
        <taxon>Passeriformes</taxon>
        <taxon>Passeroidea</taxon>
        <taxon>Prunellidae</taxon>
        <taxon>Prunella</taxon>
    </lineage>
</organism>
<comment type="similarity">
    <text evidence="2">Belongs to the RRP1 family.</text>
</comment>
<dbReference type="GO" id="GO:0005634">
    <property type="term" value="C:nucleus"/>
    <property type="evidence" value="ECO:0007669"/>
    <property type="project" value="UniProtKB-SubCell"/>
</dbReference>
<keyword evidence="7" id="KW-1185">Reference proteome</keyword>
<evidence type="ECO:0000313" key="6">
    <source>
        <dbReference type="EMBL" id="NXT08888.1"/>
    </source>
</evidence>
<name>A0A7L2ZU86_9PASE</name>
<proteinExistence type="inferred from homology"/>
<keyword evidence="4" id="KW-0539">Nucleus</keyword>
<dbReference type="AlphaFoldDB" id="A0A7L2ZU86"/>
<dbReference type="Pfam" id="PF05997">
    <property type="entry name" value="Nop52"/>
    <property type="match status" value="1"/>
</dbReference>
<gene>
    <name evidence="6" type="primary">Rrp1b</name>
    <name evidence="6" type="ORF">PRUFUL_R07860</name>
</gene>
<feature type="region of interest" description="Disordered" evidence="5">
    <location>
        <begin position="238"/>
        <end position="282"/>
    </location>
</feature>
<evidence type="ECO:0000256" key="1">
    <source>
        <dbReference type="ARBA" id="ARBA00004123"/>
    </source>
</evidence>
<dbReference type="EMBL" id="VZTP01016741">
    <property type="protein sequence ID" value="NXT08888.1"/>
    <property type="molecule type" value="Genomic_DNA"/>
</dbReference>
<dbReference type="InterPro" id="IPR010301">
    <property type="entry name" value="RRP1"/>
</dbReference>
<feature type="compositionally biased region" description="Basic residues" evidence="5">
    <location>
        <begin position="356"/>
        <end position="365"/>
    </location>
</feature>